<evidence type="ECO:0000256" key="2">
    <source>
        <dbReference type="SAM" id="SignalP"/>
    </source>
</evidence>
<dbReference type="InterPro" id="IPR051465">
    <property type="entry name" value="Cell_Envelope_Struct_Comp"/>
</dbReference>
<comment type="caution">
    <text evidence="4">The sequence shown here is derived from an EMBL/GenBank/DDBJ whole genome shotgun (WGS) entry which is preliminary data.</text>
</comment>
<dbReference type="PANTHER" id="PTHR43308">
    <property type="entry name" value="OUTER MEMBRANE PROTEIN ALPHA-RELATED"/>
    <property type="match status" value="1"/>
</dbReference>
<evidence type="ECO:0000313" key="5">
    <source>
        <dbReference type="Proteomes" id="UP000035054"/>
    </source>
</evidence>
<keyword evidence="2" id="KW-0732">Signal</keyword>
<keyword evidence="1" id="KW-0812">Transmembrane</keyword>
<feature type="domain" description="SLH" evidence="3">
    <location>
        <begin position="65"/>
        <end position="129"/>
    </location>
</feature>
<evidence type="ECO:0000313" key="4">
    <source>
        <dbReference type="EMBL" id="KKZ11034.1"/>
    </source>
</evidence>
<dbReference type="PROSITE" id="PS51272">
    <property type="entry name" value="SLH"/>
    <property type="match status" value="1"/>
</dbReference>
<reference evidence="4 5" key="1">
    <citation type="submission" date="2015-01" db="EMBL/GenBank/DDBJ databases">
        <title>Lifestyle Evolution in Cyanobacterial Symbionts of Sponges.</title>
        <authorList>
            <person name="Burgsdorf I."/>
            <person name="Slaby B.M."/>
            <person name="Handley K.M."/>
            <person name="Haber M."/>
            <person name="Blom J."/>
            <person name="Marshall C.W."/>
            <person name="Gilbert J.A."/>
            <person name="Hentschel U."/>
            <person name="Steindler L."/>
        </authorList>
    </citation>
    <scope>NUCLEOTIDE SEQUENCE [LARGE SCALE GENOMIC DNA]</scope>
    <source>
        <strain evidence="4">142</strain>
    </source>
</reference>
<keyword evidence="1" id="KW-0472">Membrane</keyword>
<evidence type="ECO:0000256" key="1">
    <source>
        <dbReference type="SAM" id="Phobius"/>
    </source>
</evidence>
<dbReference type="InterPro" id="IPR001119">
    <property type="entry name" value="SLH_dom"/>
</dbReference>
<organism evidence="4 5">
    <name type="scientific">Candidatus Synechococcus spongiarum 142</name>
    <dbReference type="NCBI Taxonomy" id="1608213"/>
    <lineage>
        <taxon>Bacteria</taxon>
        <taxon>Bacillati</taxon>
        <taxon>Cyanobacteriota</taxon>
        <taxon>Cyanophyceae</taxon>
        <taxon>Synechococcales</taxon>
        <taxon>Synechococcaceae</taxon>
        <taxon>Synechococcus</taxon>
    </lineage>
</organism>
<gene>
    <name evidence="4" type="ORF">TH68_09455</name>
</gene>
<keyword evidence="1" id="KW-1133">Transmembrane helix</keyword>
<dbReference type="EMBL" id="JXUO01000294">
    <property type="protein sequence ID" value="KKZ11034.1"/>
    <property type="molecule type" value="Genomic_DNA"/>
</dbReference>
<proteinExistence type="predicted"/>
<name>A0A6N3XB55_9SYNE</name>
<dbReference type="Pfam" id="PF00395">
    <property type="entry name" value="SLH"/>
    <property type="match status" value="1"/>
</dbReference>
<evidence type="ECO:0000259" key="3">
    <source>
        <dbReference type="PROSITE" id="PS51272"/>
    </source>
</evidence>
<feature type="signal peptide" evidence="2">
    <location>
        <begin position="1"/>
        <end position="29"/>
    </location>
</feature>
<dbReference type="PANTHER" id="PTHR43308:SF1">
    <property type="entry name" value="OUTER MEMBRANE PROTEIN ALPHA"/>
    <property type="match status" value="1"/>
</dbReference>
<protein>
    <recommendedName>
        <fullName evidence="3">SLH domain-containing protein</fullName>
    </recommendedName>
</protein>
<accession>A0A6N3XB55</accession>
<feature type="chain" id="PRO_5026986252" description="SLH domain-containing protein" evidence="2">
    <location>
        <begin position="30"/>
        <end position="186"/>
    </location>
</feature>
<dbReference type="AlphaFoldDB" id="A0A6N3XB55"/>
<feature type="transmembrane region" description="Helical" evidence="1">
    <location>
        <begin position="151"/>
        <end position="171"/>
    </location>
</feature>
<sequence length="186" mass="20789">MGKWASLRRRWRHLLAAVPLALVVGIAPADAIADDLEPDKGQQHTLVAQVSSPDDSSDDKFVSTIDQFSDVEDPKQWTTENLEELVDTYQCVAGFPDGTFRGEQSATRFEVATLLKACLNSSISIHEGQYTHPSTEHNHESAEHKHPINTYILASIIIGIIAFIIYQYTVLMKIRKLEKDNFPRAG</sequence>
<dbReference type="Proteomes" id="UP000035054">
    <property type="component" value="Unassembled WGS sequence"/>
</dbReference>